<protein>
    <recommendedName>
        <fullName evidence="1">ZSWIM1/3 RNaseH-like domain-containing protein</fullName>
    </recommendedName>
</protein>
<reference evidence="2" key="2">
    <citation type="journal article" date="2023" name="Microbiol Resour">
        <title>Decontamination and Annotation of the Draft Genome Sequence of the Oomycete Lagenidium giganteum ARSEF 373.</title>
        <authorList>
            <person name="Morgan W.R."/>
            <person name="Tartar A."/>
        </authorList>
    </citation>
    <scope>NUCLEOTIDE SEQUENCE</scope>
    <source>
        <strain evidence="2">ARSEF 373</strain>
    </source>
</reference>
<evidence type="ECO:0000313" key="2">
    <source>
        <dbReference type="EMBL" id="DAZ95729.1"/>
    </source>
</evidence>
<sequence>MVHDTFGRGQHVMHCLVENERKETRL</sequence>
<dbReference type="AlphaFoldDB" id="A0AAV2YSW5"/>
<feature type="domain" description="ZSWIM1/3 RNaseH-like" evidence="1">
    <location>
        <begin position="1"/>
        <end position="24"/>
    </location>
</feature>
<name>A0AAV2YSW5_9STRA</name>
<comment type="caution">
    <text evidence="2">The sequence shown here is derived from an EMBL/GenBank/DDBJ whole genome shotgun (WGS) entry which is preliminary data.</text>
</comment>
<organism evidence="2 3">
    <name type="scientific">Lagenidium giganteum</name>
    <dbReference type="NCBI Taxonomy" id="4803"/>
    <lineage>
        <taxon>Eukaryota</taxon>
        <taxon>Sar</taxon>
        <taxon>Stramenopiles</taxon>
        <taxon>Oomycota</taxon>
        <taxon>Peronosporomycetes</taxon>
        <taxon>Pythiales</taxon>
        <taxon>Pythiaceae</taxon>
    </lineage>
</organism>
<proteinExistence type="predicted"/>
<evidence type="ECO:0000259" key="1">
    <source>
        <dbReference type="Pfam" id="PF21056"/>
    </source>
</evidence>
<reference evidence="2" key="1">
    <citation type="submission" date="2022-11" db="EMBL/GenBank/DDBJ databases">
        <authorList>
            <person name="Morgan W.R."/>
            <person name="Tartar A."/>
        </authorList>
    </citation>
    <scope>NUCLEOTIDE SEQUENCE</scope>
    <source>
        <strain evidence="2">ARSEF 373</strain>
    </source>
</reference>
<keyword evidence="3" id="KW-1185">Reference proteome</keyword>
<dbReference type="Pfam" id="PF21056">
    <property type="entry name" value="ZSWIM1-3_RNaseH-like"/>
    <property type="match status" value="1"/>
</dbReference>
<gene>
    <name evidence="2" type="ORF">N0F65_006326</name>
</gene>
<dbReference type="EMBL" id="DAKRPA010000192">
    <property type="protein sequence ID" value="DAZ95729.1"/>
    <property type="molecule type" value="Genomic_DNA"/>
</dbReference>
<evidence type="ECO:0000313" key="3">
    <source>
        <dbReference type="Proteomes" id="UP001146120"/>
    </source>
</evidence>
<dbReference type="Proteomes" id="UP001146120">
    <property type="component" value="Unassembled WGS sequence"/>
</dbReference>
<dbReference type="InterPro" id="IPR048324">
    <property type="entry name" value="ZSWIM1-3_RNaseH-like"/>
</dbReference>
<accession>A0AAV2YSW5</accession>